<dbReference type="EMBL" id="UFAJ01000079">
    <property type="protein sequence ID" value="SSD59028.1"/>
    <property type="molecule type" value="Genomic_DNA"/>
</dbReference>
<dbReference type="Pfam" id="PF15902">
    <property type="entry name" value="Sortilin-Vps10"/>
    <property type="match status" value="2"/>
</dbReference>
<reference evidence="11" key="1">
    <citation type="submission" date="2018-06" db="EMBL/GenBank/DDBJ databases">
        <authorList>
            <person name="Guldener U."/>
        </authorList>
    </citation>
    <scope>NUCLEOTIDE SEQUENCE [LARGE SCALE GENOMIC DNA]</scope>
    <source>
        <strain evidence="11">UTAD17</strain>
    </source>
</reference>
<proteinExistence type="predicted"/>
<dbReference type="PANTHER" id="PTHR12106">
    <property type="entry name" value="SORTILIN RELATED"/>
    <property type="match status" value="1"/>
</dbReference>
<evidence type="ECO:0000313" key="10">
    <source>
        <dbReference type="EMBL" id="SSD59028.1"/>
    </source>
</evidence>
<keyword evidence="4 8" id="KW-1133">Transmembrane helix</keyword>
<dbReference type="Gene3D" id="2.130.10.10">
    <property type="entry name" value="YVTN repeat-like/Quinoprotein amine dehydrogenase"/>
    <property type="match status" value="2"/>
</dbReference>
<dbReference type="InterPro" id="IPR031778">
    <property type="entry name" value="Sortilin_N"/>
</dbReference>
<dbReference type="InterPro" id="IPR031777">
    <property type="entry name" value="Sortilin_C"/>
</dbReference>
<dbReference type="Gene3D" id="3.30.60.270">
    <property type="match status" value="1"/>
</dbReference>
<dbReference type="GO" id="GO:0006896">
    <property type="term" value="P:Golgi to vacuole transport"/>
    <property type="evidence" value="ECO:0007669"/>
    <property type="project" value="TreeGrafter"/>
</dbReference>
<dbReference type="SUPFAM" id="SSF110296">
    <property type="entry name" value="Oligoxyloglucan reducing end-specific cellobiohydrolase"/>
    <property type="match status" value="3"/>
</dbReference>
<feature type="domain" description="VPS10" evidence="9">
    <location>
        <begin position="829"/>
        <end position="1470"/>
    </location>
</feature>
<keyword evidence="5 8" id="KW-0472">Membrane</keyword>
<name>A0A376B2W5_9ASCO</name>
<evidence type="ECO:0000256" key="5">
    <source>
        <dbReference type="ARBA" id="ARBA00023136"/>
    </source>
</evidence>
<dbReference type="FunFam" id="3.30.60.270:FF:000005">
    <property type="entry name" value="Sortilin"/>
    <property type="match status" value="1"/>
</dbReference>
<feature type="transmembrane region" description="Helical" evidence="8">
    <location>
        <begin position="1484"/>
        <end position="1502"/>
    </location>
</feature>
<accession>A0A376B2W5</accession>
<dbReference type="PANTHER" id="PTHR12106:SF27">
    <property type="entry name" value="SORTILIN-RELATED RECEPTOR"/>
    <property type="match status" value="1"/>
</dbReference>
<evidence type="ECO:0000256" key="6">
    <source>
        <dbReference type="ARBA" id="ARBA00023180"/>
    </source>
</evidence>
<evidence type="ECO:0000256" key="1">
    <source>
        <dbReference type="ARBA" id="ARBA00004370"/>
    </source>
</evidence>
<dbReference type="InterPro" id="IPR050310">
    <property type="entry name" value="VPS10-sortilin"/>
</dbReference>
<evidence type="ECO:0000259" key="9">
    <source>
        <dbReference type="SMART" id="SM00602"/>
    </source>
</evidence>
<dbReference type="GO" id="GO:0006895">
    <property type="term" value="P:Golgi to endosome transport"/>
    <property type="evidence" value="ECO:0007669"/>
    <property type="project" value="TreeGrafter"/>
</dbReference>
<dbReference type="InterPro" id="IPR015943">
    <property type="entry name" value="WD40/YVTN_repeat-like_dom_sf"/>
</dbReference>
<gene>
    <name evidence="10" type="ORF">SCODWIG_00789</name>
</gene>
<dbReference type="Proteomes" id="UP000262825">
    <property type="component" value="Unassembled WGS sequence"/>
</dbReference>
<dbReference type="Pfam" id="PF15901">
    <property type="entry name" value="Sortilin_C"/>
    <property type="match status" value="2"/>
</dbReference>
<dbReference type="VEuPathDB" id="FungiDB:SCODWIG_00789"/>
<protein>
    <submittedName>
        <fullName evidence="10">Related to Vacuolar protein sorting/targeting protein PEP1</fullName>
    </submittedName>
</protein>
<evidence type="ECO:0000256" key="2">
    <source>
        <dbReference type="ARBA" id="ARBA00022692"/>
    </source>
</evidence>
<evidence type="ECO:0000256" key="4">
    <source>
        <dbReference type="ARBA" id="ARBA00022989"/>
    </source>
</evidence>
<feature type="compositionally biased region" description="Polar residues" evidence="7">
    <location>
        <begin position="1628"/>
        <end position="1648"/>
    </location>
</feature>
<sequence length="1662" mass="187383">MLRSFVFNTNICKIIVIFSTLLLILSNNKNTAFAEEDTSADDHSYRPKVTKLESDAGFGTGIQFFDHSSFDDSNNLVKIHQNRLYLSKDNGYTWNLIKDIDYDKFTPVYITTDLSHKDRAFLSVDPLSQDEKENANPNKGVSLYYTENKGEKWERIYIEDVQSAFFSSSHPTNMDYLIFWAVTCETVVDEQQNARYPDCSSSHIATEDRGKTWNVIGNVLDEMEKQSADDTNNQLEKYNVYDYCEFARSGSADSQIMDPFDIVCLRSYYPSASTHHDADEDTDYIPRKNSKLYFSKTWGKSFELLNPFQDLAVTEFFLNGKYMIVFTARDAYNRFSKGNVYISLDGINFKEAQFPTDINSAFSYVYDVIGSTIIISSSIIKDKNNNRIKDDDNVSFDDVLFFNEEQIFLSDSTGLKFEKLENLAGYISSDNKDSVVEPDFLYMFSAFQGLEGTFFSTASRIEHDKFPQVYSKITLDYGRSWRNLRVNKTDNDPNEYVCDVNDYEHCSLNSGFIFSVDGSYEMNLGRTPGLLALTGSVSPSIDSSQGNNINYEDLDVHTFVSTDGGLTWKFALGVSSIVAYGDLGNIMVAVPYSPNEDGDPNSEFYYSLDHGNTWTEYQLDEEFFAISLNAVVLDGSGYHFILDGFYHGNNPNDPPSNFKYLIDFSRAFGGKTCFYERDTEDWVQANGECINGVRNTFRRRKPNSPCLVRRIFEGVHHESQICDCTAKDYECAKNFRISADGTTCEPDYSMLLSDGVCSNSKKGELELESKQLITDTQCKKPKNKFKEKTKVVCNDLNGDTDNDAEVSIVEKSFDEEFLIYEYFGSVKDDSLLIQTRSNKVFVSLDGGISFKQVETGGEGIVEVVFNKYNDSCAYLFGEASSIFITENRGHSFFKSSIPKDSREILYPLDFSYSNSQEFIYYGGKNCRSFFDPNCHTIAYITKDGGRTFEQLLEYAGHCDFVGSFYHHPVDENMIICEVKENGMFSKSIYSSTDYFQKNKVKLFDNCLGFITNTDYTIFAILKEDNALSAFVTVDGKEIAEAKFPKNNLQLDKQEAFTVLGSSLGSLFIHLTTHVNAKEEFGALLKSNSNGTSFVTLERAVNRNEDGFVDFEYINGLEGIIITNVVSNADSIKKKTPNGDSVAKILRSKITFNDGGDWRYIQPPKKDSNNKAYDKCSGKNLEKCSLNLHGFTERKDIRDTFSSGSAIGMLLGVGNVGDSLLPMEECSTFMTVDGGVTWKEVKKGPYQWEFGDRGSVIVLVKDGSKTSSITYSVDSGKTWKDYIFSEEEILITDIVTHPKDCSMKFILIGEKVLANGKQTITYTIDFSRAFSRQCKYDTTNPDTDDYEYFSITHPDAKTCLFGHEAEYLRKNKDDCYVGMAPIEDNFRIVKNCSCTRDDFECDYNFYRASDGTCKLVEGLSPADPQEVCMDNPDMIEFFKSTGYRKIPLSTCVGGKELDKSTTVSPCPGKEKEFKAKHSMGMFEKLFLIVLPLFVLIFATWFVYDRGIKRNGGFSRFGEIRLGDDDDLVEENRTDVVVNNILRCGIFAFNIGANVFQLIKKSLGGGFSRFVELMRGGNRSRGPSYTSLTTDQFLDEADDLLSGHDDDANDLSSFNSNDVNFDIDDHHGGSENSSVAASTEEPNFTAYTDNVENDGGDAATDSNL</sequence>
<dbReference type="GO" id="GO:0016020">
    <property type="term" value="C:membrane"/>
    <property type="evidence" value="ECO:0007669"/>
    <property type="project" value="UniProtKB-SubCell"/>
</dbReference>
<dbReference type="GO" id="GO:0005794">
    <property type="term" value="C:Golgi apparatus"/>
    <property type="evidence" value="ECO:0007669"/>
    <property type="project" value="TreeGrafter"/>
</dbReference>
<dbReference type="SMART" id="SM00602">
    <property type="entry name" value="VPS10"/>
    <property type="match status" value="2"/>
</dbReference>
<dbReference type="GO" id="GO:0006623">
    <property type="term" value="P:protein targeting to vacuole"/>
    <property type="evidence" value="ECO:0007669"/>
    <property type="project" value="TreeGrafter"/>
</dbReference>
<evidence type="ECO:0000256" key="8">
    <source>
        <dbReference type="SAM" id="Phobius"/>
    </source>
</evidence>
<evidence type="ECO:0000313" key="11">
    <source>
        <dbReference type="Proteomes" id="UP000262825"/>
    </source>
</evidence>
<dbReference type="CDD" id="cd15482">
    <property type="entry name" value="Sialidase_non-viral"/>
    <property type="match status" value="1"/>
</dbReference>
<evidence type="ECO:0000256" key="3">
    <source>
        <dbReference type="ARBA" id="ARBA00022737"/>
    </source>
</evidence>
<dbReference type="GO" id="GO:0005829">
    <property type="term" value="C:cytosol"/>
    <property type="evidence" value="ECO:0007669"/>
    <property type="project" value="GOC"/>
</dbReference>
<keyword evidence="6" id="KW-0325">Glycoprotein</keyword>
<organism evidence="10 11">
    <name type="scientific">Saccharomycodes ludwigii</name>
    <dbReference type="NCBI Taxonomy" id="36035"/>
    <lineage>
        <taxon>Eukaryota</taxon>
        <taxon>Fungi</taxon>
        <taxon>Dikarya</taxon>
        <taxon>Ascomycota</taxon>
        <taxon>Saccharomycotina</taxon>
        <taxon>Saccharomycetes</taxon>
        <taxon>Saccharomycodales</taxon>
        <taxon>Saccharomycodaceae</taxon>
        <taxon>Saccharomycodes</taxon>
    </lineage>
</organism>
<feature type="domain" description="VPS10" evidence="9">
    <location>
        <begin position="73"/>
        <end position="796"/>
    </location>
</feature>
<evidence type="ECO:0000256" key="7">
    <source>
        <dbReference type="SAM" id="MobiDB-lite"/>
    </source>
</evidence>
<dbReference type="InterPro" id="IPR006581">
    <property type="entry name" value="VPS10"/>
</dbReference>
<keyword evidence="3" id="KW-0677">Repeat</keyword>
<feature type="region of interest" description="Disordered" evidence="7">
    <location>
        <begin position="1620"/>
        <end position="1662"/>
    </location>
</feature>
<keyword evidence="2 8" id="KW-0812">Transmembrane</keyword>
<keyword evidence="11" id="KW-1185">Reference proteome</keyword>
<comment type="subcellular location">
    <subcellularLocation>
        <location evidence="1">Membrane</location>
    </subcellularLocation>
</comment>